<sequence>ATVDADGDGVEDADDNCVNDQNTNQRDSDGDGIGDACDDHDVCDRATPLTLDQEGNNAAGAAILSTNLIGTTLGAADDPENDSCGNSNAPGVWYSVVGNGQAMRALTCGEGSRYDTRLSLFEGECGALSCVTENDDACSNANTCCLSTINWNSEDGKTYYLLVHGFSANSGQYELDVTTELPPAAEDQDNDGVGDPDDNCVSDANPGQEDTDEDGLGDACDNCPSTAN</sequence>
<protein>
    <submittedName>
        <fullName evidence="4">Uncharacterized protein</fullName>
    </submittedName>
</protein>
<name>A0A383F214_9ZZZZ</name>
<feature type="non-terminal residue" evidence="4">
    <location>
        <position position="228"/>
    </location>
</feature>
<organism evidence="4">
    <name type="scientific">marine metagenome</name>
    <dbReference type="NCBI Taxonomy" id="408172"/>
    <lineage>
        <taxon>unclassified sequences</taxon>
        <taxon>metagenomes</taxon>
        <taxon>ecological metagenomes</taxon>
    </lineage>
</organism>
<feature type="compositionally biased region" description="Acidic residues" evidence="3">
    <location>
        <begin position="1"/>
        <end position="17"/>
    </location>
</feature>
<dbReference type="AlphaFoldDB" id="A0A383F214"/>
<evidence type="ECO:0000313" key="4">
    <source>
        <dbReference type="EMBL" id="SVE63156.1"/>
    </source>
</evidence>
<dbReference type="InterPro" id="IPR028974">
    <property type="entry name" value="TSP_type-3_rpt"/>
</dbReference>
<keyword evidence="2" id="KW-0106">Calcium</keyword>
<dbReference type="InterPro" id="IPR003367">
    <property type="entry name" value="Thrombospondin_3-like_rpt"/>
</dbReference>
<accession>A0A383F214</accession>
<dbReference type="Gene3D" id="4.10.1080.10">
    <property type="entry name" value="TSP type-3 repeat"/>
    <property type="match status" value="1"/>
</dbReference>
<evidence type="ECO:0000256" key="3">
    <source>
        <dbReference type="SAM" id="MobiDB-lite"/>
    </source>
</evidence>
<evidence type="ECO:0000256" key="2">
    <source>
        <dbReference type="ARBA" id="ARBA00022837"/>
    </source>
</evidence>
<gene>
    <name evidence="4" type="ORF">METZ01_LOCUS516010</name>
</gene>
<reference evidence="4" key="1">
    <citation type="submission" date="2018-05" db="EMBL/GenBank/DDBJ databases">
        <authorList>
            <person name="Lanie J.A."/>
            <person name="Ng W.-L."/>
            <person name="Kazmierczak K.M."/>
            <person name="Andrzejewski T.M."/>
            <person name="Davidsen T.M."/>
            <person name="Wayne K.J."/>
            <person name="Tettelin H."/>
            <person name="Glass J.I."/>
            <person name="Rusch D."/>
            <person name="Podicherti R."/>
            <person name="Tsui H.-C.T."/>
            <person name="Winkler M.E."/>
        </authorList>
    </citation>
    <scope>NUCLEOTIDE SEQUENCE</scope>
</reference>
<dbReference type="GO" id="GO:0007155">
    <property type="term" value="P:cell adhesion"/>
    <property type="evidence" value="ECO:0007669"/>
    <property type="project" value="InterPro"/>
</dbReference>
<evidence type="ECO:0000256" key="1">
    <source>
        <dbReference type="ARBA" id="ARBA00022729"/>
    </source>
</evidence>
<feature type="non-terminal residue" evidence="4">
    <location>
        <position position="1"/>
    </location>
</feature>
<keyword evidence="1" id="KW-0732">Signal</keyword>
<dbReference type="SUPFAM" id="SSF103647">
    <property type="entry name" value="TSP type-3 repeat"/>
    <property type="match status" value="2"/>
</dbReference>
<dbReference type="PANTHER" id="PTHR10199">
    <property type="entry name" value="THROMBOSPONDIN"/>
    <property type="match status" value="1"/>
</dbReference>
<feature type="region of interest" description="Disordered" evidence="3">
    <location>
        <begin position="1"/>
        <end position="33"/>
    </location>
</feature>
<dbReference type="EMBL" id="UINC01230860">
    <property type="protein sequence ID" value="SVE63156.1"/>
    <property type="molecule type" value="Genomic_DNA"/>
</dbReference>
<feature type="compositionally biased region" description="Acidic residues" evidence="3">
    <location>
        <begin position="186"/>
        <end position="200"/>
    </location>
</feature>
<feature type="region of interest" description="Disordered" evidence="3">
    <location>
        <begin position="183"/>
        <end position="228"/>
    </location>
</feature>
<proteinExistence type="predicted"/>
<dbReference type="Pfam" id="PF02412">
    <property type="entry name" value="TSP_3"/>
    <property type="match status" value="1"/>
</dbReference>
<dbReference type="GO" id="GO:0005509">
    <property type="term" value="F:calcium ion binding"/>
    <property type="evidence" value="ECO:0007669"/>
    <property type="project" value="InterPro"/>
</dbReference>
<dbReference type="Gene3D" id="2.60.120.380">
    <property type="match status" value="1"/>
</dbReference>